<protein>
    <recommendedName>
        <fullName evidence="4">WD40-repeat-containing domain</fullName>
    </recommendedName>
</protein>
<name>Q233Y8_TETTS</name>
<reference evidence="3" key="1">
    <citation type="journal article" date="2006" name="PLoS Biol.">
        <title>Macronuclear genome sequence of the ciliate Tetrahymena thermophila, a model eukaryote.</title>
        <authorList>
            <person name="Eisen J.A."/>
            <person name="Coyne R.S."/>
            <person name="Wu M."/>
            <person name="Wu D."/>
            <person name="Thiagarajan M."/>
            <person name="Wortman J.R."/>
            <person name="Badger J.H."/>
            <person name="Ren Q."/>
            <person name="Amedeo P."/>
            <person name="Jones K.M."/>
            <person name="Tallon L.J."/>
            <person name="Delcher A.L."/>
            <person name="Salzberg S.L."/>
            <person name="Silva J.C."/>
            <person name="Haas B.J."/>
            <person name="Majoros W.H."/>
            <person name="Farzad M."/>
            <person name="Carlton J.M."/>
            <person name="Smith R.K. Jr."/>
            <person name="Garg J."/>
            <person name="Pearlman R.E."/>
            <person name="Karrer K.M."/>
            <person name="Sun L."/>
            <person name="Manning G."/>
            <person name="Elde N.C."/>
            <person name="Turkewitz A.P."/>
            <person name="Asai D.J."/>
            <person name="Wilkes D.E."/>
            <person name="Wang Y."/>
            <person name="Cai H."/>
            <person name="Collins K."/>
            <person name="Stewart B.A."/>
            <person name="Lee S.R."/>
            <person name="Wilamowska K."/>
            <person name="Weinberg Z."/>
            <person name="Ruzzo W.L."/>
            <person name="Wloga D."/>
            <person name="Gaertig J."/>
            <person name="Frankel J."/>
            <person name="Tsao C.-C."/>
            <person name="Gorovsky M.A."/>
            <person name="Keeling P.J."/>
            <person name="Waller R.F."/>
            <person name="Patron N.J."/>
            <person name="Cherry J.M."/>
            <person name="Stover N.A."/>
            <person name="Krieger C.J."/>
            <person name="del Toro C."/>
            <person name="Ryder H.F."/>
            <person name="Williamson S.C."/>
            <person name="Barbeau R.A."/>
            <person name="Hamilton E.P."/>
            <person name="Orias E."/>
        </authorList>
    </citation>
    <scope>NUCLEOTIDE SEQUENCE [LARGE SCALE GENOMIC DNA]</scope>
    <source>
        <strain evidence="3">SB210</strain>
    </source>
</reference>
<feature type="compositionally biased region" description="Polar residues" evidence="1">
    <location>
        <begin position="191"/>
        <end position="206"/>
    </location>
</feature>
<evidence type="ECO:0000256" key="1">
    <source>
        <dbReference type="SAM" id="MobiDB-lite"/>
    </source>
</evidence>
<evidence type="ECO:0000313" key="3">
    <source>
        <dbReference type="Proteomes" id="UP000009168"/>
    </source>
</evidence>
<dbReference type="HOGENOM" id="CLU_265534_0_0_1"/>
<organism evidence="2 3">
    <name type="scientific">Tetrahymena thermophila (strain SB210)</name>
    <dbReference type="NCBI Taxonomy" id="312017"/>
    <lineage>
        <taxon>Eukaryota</taxon>
        <taxon>Sar</taxon>
        <taxon>Alveolata</taxon>
        <taxon>Ciliophora</taxon>
        <taxon>Intramacronucleata</taxon>
        <taxon>Oligohymenophorea</taxon>
        <taxon>Hymenostomatida</taxon>
        <taxon>Tetrahymenina</taxon>
        <taxon>Tetrahymenidae</taxon>
        <taxon>Tetrahymena</taxon>
    </lineage>
</organism>
<evidence type="ECO:0000313" key="2">
    <source>
        <dbReference type="EMBL" id="EAR92114.2"/>
    </source>
</evidence>
<feature type="compositionally biased region" description="Polar residues" evidence="1">
    <location>
        <begin position="314"/>
        <end position="328"/>
    </location>
</feature>
<sequence>MNQKASQKQEINESNTSDQQDVPFQGQFKRIISSPILNLTAGIVHDEYNNDFYWGTQDGSLYIFRYNQYEKMKSQKLINLDKEDILAGQDNLLQNQQIEDLNQKMQFLNILNENDYESLKEKDNHTDVLEQELCSISQYQNEQNSTSNFLIGNGKLNFNGSQIQQVKQQNNLQPNLGFPNCSPEENKKSHLNQNCSQGDQSFGNLSQQQQQNIKIKMQDDNNKLQFLEQKNQSNYSDNLNFNDANSNKQKKDQIFSESLEIDKNTLDQSVKQNSIYQQNKMNKNDINISDNEYKLDYPQELNKLDRTQNNLINQDKQSQKNQKFPQNNEDVKQKQNIQKNYQNHYQFTQYINNSSTSKQNNQKINKSQFNGQQKSSQSFEVQDSWISQYCQKIKVSDKQVFEIVVLRDVICLSFFGNIVIAIEKKTFQKVYQLKGDPLIYQGISFLCKSNHDEIIVRQDSINGIEVWKINNFKTVKPNVKKLFQTSTSYQDQFHAMLVIKIQLMIYGNNQGTINIINLKSGKIVQSLIKIFKSQIISLSTNKKSQKNEQILIGADSKWNFKIFSLPYMQTITQFNVFNLGFTMPSFHQQLNIVKVLNTEAILISGSSKQAVIYDWKQSKTIKNISYQNSNFYSFINLSKQSSIILIKQLNQQKTSFLITEWS</sequence>
<dbReference type="EMBL" id="GG662767">
    <property type="protein sequence ID" value="EAR92114.2"/>
    <property type="molecule type" value="Genomic_DNA"/>
</dbReference>
<gene>
    <name evidence="2" type="ORF">TTHERM_00107170</name>
</gene>
<dbReference type="AlphaFoldDB" id="Q233Y8"/>
<dbReference type="Proteomes" id="UP000009168">
    <property type="component" value="Unassembled WGS sequence"/>
</dbReference>
<accession>Q233Y8</accession>
<dbReference type="GeneID" id="7846611"/>
<feature type="region of interest" description="Disordered" evidence="1">
    <location>
        <begin position="1"/>
        <end position="22"/>
    </location>
</feature>
<dbReference type="KEGG" id="tet:TTHERM_00107170"/>
<dbReference type="InterPro" id="IPR036322">
    <property type="entry name" value="WD40_repeat_dom_sf"/>
</dbReference>
<feature type="region of interest" description="Disordered" evidence="1">
    <location>
        <begin position="314"/>
        <end position="334"/>
    </location>
</feature>
<feature type="region of interest" description="Disordered" evidence="1">
    <location>
        <begin position="172"/>
        <end position="211"/>
    </location>
</feature>
<dbReference type="SUPFAM" id="SSF50978">
    <property type="entry name" value="WD40 repeat-like"/>
    <property type="match status" value="1"/>
</dbReference>
<dbReference type="InParanoid" id="Q233Y8"/>
<keyword evidence="3" id="KW-1185">Reference proteome</keyword>
<dbReference type="RefSeq" id="XP_001012360.2">
    <property type="nucleotide sequence ID" value="XM_001012360.2"/>
</dbReference>
<evidence type="ECO:0008006" key="4">
    <source>
        <dbReference type="Google" id="ProtNLM"/>
    </source>
</evidence>
<proteinExistence type="predicted"/>